<dbReference type="Pfam" id="PF20434">
    <property type="entry name" value="BD-FAE"/>
    <property type="match status" value="1"/>
</dbReference>
<keyword evidence="2" id="KW-0812">Transmembrane</keyword>
<keyword evidence="2" id="KW-1133">Transmembrane helix</keyword>
<dbReference type="EMBL" id="BMDW01000002">
    <property type="protein sequence ID" value="GGA36921.1"/>
    <property type="molecule type" value="Genomic_DNA"/>
</dbReference>
<proteinExistence type="predicted"/>
<dbReference type="SUPFAM" id="SSF53474">
    <property type="entry name" value="alpha/beta-Hydrolases"/>
    <property type="match status" value="1"/>
</dbReference>
<dbReference type="Proteomes" id="UP000618591">
    <property type="component" value="Unassembled WGS sequence"/>
</dbReference>
<name>A0ABQ1G553_9SPHN</name>
<reference evidence="5" key="1">
    <citation type="journal article" date="2019" name="Int. J. Syst. Evol. Microbiol.">
        <title>The Global Catalogue of Microorganisms (GCM) 10K type strain sequencing project: providing services to taxonomists for standard genome sequencing and annotation.</title>
        <authorList>
            <consortium name="The Broad Institute Genomics Platform"/>
            <consortium name="The Broad Institute Genome Sequencing Center for Infectious Disease"/>
            <person name="Wu L."/>
            <person name="Ma J."/>
        </authorList>
    </citation>
    <scope>NUCLEOTIDE SEQUENCE [LARGE SCALE GENOMIC DNA]</scope>
    <source>
        <strain evidence="5">CGMCC 1.10106</strain>
    </source>
</reference>
<accession>A0ABQ1G553</accession>
<feature type="domain" description="BD-FAE-like" evidence="3">
    <location>
        <begin position="134"/>
        <end position="339"/>
    </location>
</feature>
<dbReference type="RefSeq" id="WP_188445112.1">
    <property type="nucleotide sequence ID" value="NZ_BMDW01000002.1"/>
</dbReference>
<evidence type="ECO:0000313" key="5">
    <source>
        <dbReference type="Proteomes" id="UP000618591"/>
    </source>
</evidence>
<evidence type="ECO:0000259" key="3">
    <source>
        <dbReference type="Pfam" id="PF20434"/>
    </source>
</evidence>
<comment type="caution">
    <text evidence="4">The sequence shown here is derived from an EMBL/GenBank/DDBJ whole genome shotgun (WGS) entry which is preliminary data.</text>
</comment>
<keyword evidence="1 4" id="KW-0378">Hydrolase</keyword>
<evidence type="ECO:0000313" key="4">
    <source>
        <dbReference type="EMBL" id="GGA36921.1"/>
    </source>
</evidence>
<gene>
    <name evidence="4" type="ORF">GCM10011395_04040</name>
</gene>
<keyword evidence="2" id="KW-0472">Membrane</keyword>
<sequence>MAKSLKIFAYALLSLFGLAAIGSLIPAIPMLGELGPVVTSRFGPWVTLISILGAVWLFLRWRRNRHKRTGVVASLAAIAALGFGYVQIQQIAVARANGISIDLAQALLATSQSAANPKPETMIYAAYDGQHLPLDIYRPKPGSNAAPILVYVHGGGWGGQSLKQREADYRWFVARGYLVISIEYSLSTATRHTWNVVEPQLGCALAWVGANAGRYGGDVSRLALWGESAGGNLVLNLSYRASAGTLEPSCAGTVPHIAATLALYPVVDPARMYRPVDPLLGVFGRMMGDHYTGGSPETFPDRYTAIASATHINAKAPPTLLIIPESDHLVDPQAAYAFEAQARAAGIPTRLIKMPYAEHAFDLGSGSIGNQLVRQSMLRFLDDHGMTP</sequence>
<dbReference type="Gene3D" id="3.40.50.1820">
    <property type="entry name" value="alpha/beta hydrolase"/>
    <property type="match status" value="1"/>
</dbReference>
<dbReference type="InterPro" id="IPR050300">
    <property type="entry name" value="GDXG_lipolytic_enzyme"/>
</dbReference>
<feature type="transmembrane region" description="Helical" evidence="2">
    <location>
        <begin position="7"/>
        <end position="30"/>
    </location>
</feature>
<feature type="transmembrane region" description="Helical" evidence="2">
    <location>
        <begin position="71"/>
        <end position="88"/>
    </location>
</feature>
<dbReference type="GO" id="GO:0016787">
    <property type="term" value="F:hydrolase activity"/>
    <property type="evidence" value="ECO:0007669"/>
    <property type="project" value="UniProtKB-KW"/>
</dbReference>
<protein>
    <submittedName>
        <fullName evidence="4">Alpha/beta hydrolase</fullName>
    </submittedName>
</protein>
<organism evidence="4 5">
    <name type="scientific">Sphingomonas psychrolutea</name>
    <dbReference type="NCBI Taxonomy" id="1259676"/>
    <lineage>
        <taxon>Bacteria</taxon>
        <taxon>Pseudomonadati</taxon>
        <taxon>Pseudomonadota</taxon>
        <taxon>Alphaproteobacteria</taxon>
        <taxon>Sphingomonadales</taxon>
        <taxon>Sphingomonadaceae</taxon>
        <taxon>Sphingomonas</taxon>
    </lineage>
</organism>
<feature type="transmembrane region" description="Helical" evidence="2">
    <location>
        <begin position="42"/>
        <end position="59"/>
    </location>
</feature>
<keyword evidence="5" id="KW-1185">Reference proteome</keyword>
<dbReference type="InterPro" id="IPR029058">
    <property type="entry name" value="AB_hydrolase_fold"/>
</dbReference>
<dbReference type="PANTHER" id="PTHR48081">
    <property type="entry name" value="AB HYDROLASE SUPERFAMILY PROTEIN C4A8.06C"/>
    <property type="match status" value="1"/>
</dbReference>
<evidence type="ECO:0000256" key="2">
    <source>
        <dbReference type="SAM" id="Phobius"/>
    </source>
</evidence>
<dbReference type="InterPro" id="IPR049492">
    <property type="entry name" value="BD-FAE-like_dom"/>
</dbReference>
<evidence type="ECO:0000256" key="1">
    <source>
        <dbReference type="ARBA" id="ARBA00022801"/>
    </source>
</evidence>